<sequence length="374" mass="41185">MSEITISLFDFDALMASISEDSPCGVDLREDESPVSPYFTLKDIRSQARAIERQAVLEEDYQPPSQWRDLSQQIPDIVSGQSKDLELVTWLIEAWCREYGFLGLKDGFLLAANLIEQYWDQLYPMPDEEGIATRLAPLVGLNGLDAEGALIQPLLSIPLFFGQSFGPFATWHCEQAAEINRLDKDKAEQKIKAGAASFEQINQTVKEMPASELAALADHIEGAQAAFKRLSDAMDNASQEPQPTTQITKALQRCRDTLWFHAGEVIEKARAQAEPVALDEDAAVGDADAPAVARGGDPIEVAIHGREQAVKQLARLADFFRQTEPHSPVSYAIEQAIRWSKLTLPELMQELISDDGARAGFCRLTGVPGSGSQE</sequence>
<dbReference type="STRING" id="584787.GCA_001247655_01890"/>
<gene>
    <name evidence="2" type="ORF">EDC28_101296</name>
</gene>
<feature type="domain" description="ImpA N-terminal" evidence="1">
    <location>
        <begin position="16"/>
        <end position="142"/>
    </location>
</feature>
<name>A0A3N1PV33_9GAMM</name>
<dbReference type="RefSeq" id="WP_123420428.1">
    <property type="nucleotide sequence ID" value="NZ_JBLXEP010000001.1"/>
</dbReference>
<dbReference type="Proteomes" id="UP000268033">
    <property type="component" value="Unassembled WGS sequence"/>
</dbReference>
<comment type="caution">
    <text evidence="2">The sequence shown here is derived from an EMBL/GenBank/DDBJ whole genome shotgun (WGS) entry which is preliminary data.</text>
</comment>
<organism evidence="2 3">
    <name type="scientific">Gallaecimonas pentaromativorans</name>
    <dbReference type="NCBI Taxonomy" id="584787"/>
    <lineage>
        <taxon>Bacteria</taxon>
        <taxon>Pseudomonadati</taxon>
        <taxon>Pseudomonadota</taxon>
        <taxon>Gammaproteobacteria</taxon>
        <taxon>Enterobacterales</taxon>
        <taxon>Gallaecimonadaceae</taxon>
        <taxon>Gallaecimonas</taxon>
    </lineage>
</organism>
<evidence type="ECO:0000313" key="2">
    <source>
        <dbReference type="EMBL" id="ROQ30610.1"/>
    </source>
</evidence>
<proteinExistence type="predicted"/>
<dbReference type="EMBL" id="RJUL01000001">
    <property type="protein sequence ID" value="ROQ30610.1"/>
    <property type="molecule type" value="Genomic_DNA"/>
</dbReference>
<dbReference type="NCBIfam" id="TIGR03363">
    <property type="entry name" value="VI_chp_8"/>
    <property type="match status" value="1"/>
</dbReference>
<evidence type="ECO:0000259" key="1">
    <source>
        <dbReference type="Pfam" id="PF06812"/>
    </source>
</evidence>
<dbReference type="InterPro" id="IPR017740">
    <property type="entry name" value="TssA-like"/>
</dbReference>
<accession>A0A3N1PV33</accession>
<dbReference type="PANTHER" id="PTHR37951">
    <property type="entry name" value="CYTOPLASMIC PROTEIN-RELATED"/>
    <property type="match status" value="1"/>
</dbReference>
<keyword evidence="3" id="KW-1185">Reference proteome</keyword>
<dbReference type="InterPro" id="IPR010657">
    <property type="entry name" value="ImpA_N"/>
</dbReference>
<evidence type="ECO:0000313" key="3">
    <source>
        <dbReference type="Proteomes" id="UP000268033"/>
    </source>
</evidence>
<reference evidence="2 3" key="1">
    <citation type="submission" date="2018-11" db="EMBL/GenBank/DDBJ databases">
        <title>Genomic Encyclopedia of Type Strains, Phase IV (KMG-IV): sequencing the most valuable type-strain genomes for metagenomic binning, comparative biology and taxonomic classification.</title>
        <authorList>
            <person name="Goeker M."/>
        </authorList>
    </citation>
    <scope>NUCLEOTIDE SEQUENCE [LARGE SCALE GENOMIC DNA]</scope>
    <source>
        <strain evidence="2 3">DSM 21945</strain>
    </source>
</reference>
<dbReference type="PANTHER" id="PTHR37951:SF1">
    <property type="entry name" value="TYPE VI SECRETION SYSTEM COMPONENT TSSA1"/>
    <property type="match status" value="1"/>
</dbReference>
<dbReference type="Pfam" id="PF06812">
    <property type="entry name" value="ImpA_N"/>
    <property type="match status" value="1"/>
</dbReference>
<dbReference type="AlphaFoldDB" id="A0A3N1PV33"/>
<protein>
    <submittedName>
        <fullName evidence="2">Type VI secretion system protein ImpA</fullName>
    </submittedName>
</protein>